<keyword evidence="2" id="KW-0547">Nucleotide-binding</keyword>
<dbReference type="GO" id="GO:0005524">
    <property type="term" value="F:ATP binding"/>
    <property type="evidence" value="ECO:0007669"/>
    <property type="project" value="UniProtKB-KW"/>
</dbReference>
<dbReference type="AlphaFoldDB" id="A0A9D1E344"/>
<reference evidence="2" key="2">
    <citation type="journal article" date="2021" name="PeerJ">
        <title>Extensive microbial diversity within the chicken gut microbiome revealed by metagenomics and culture.</title>
        <authorList>
            <person name="Gilroy R."/>
            <person name="Ravi A."/>
            <person name="Getino M."/>
            <person name="Pursley I."/>
            <person name="Horton D.L."/>
            <person name="Alikhan N.F."/>
            <person name="Baker D."/>
            <person name="Gharbi K."/>
            <person name="Hall N."/>
            <person name="Watson M."/>
            <person name="Adriaenssens E.M."/>
            <person name="Foster-Nyarko E."/>
            <person name="Jarju S."/>
            <person name="Secka A."/>
            <person name="Antonio M."/>
            <person name="Oren A."/>
            <person name="Chaudhuri R.R."/>
            <person name="La Ragione R."/>
            <person name="Hildebrand F."/>
            <person name="Pallen M.J."/>
        </authorList>
    </citation>
    <scope>NUCLEOTIDE SEQUENCE</scope>
    <source>
        <strain evidence="2">ChiHjej13B12-12457</strain>
    </source>
</reference>
<organism evidence="2 3">
    <name type="scientific">Candidatus Coprenecus avistercoris</name>
    <dbReference type="NCBI Taxonomy" id="2840730"/>
    <lineage>
        <taxon>Bacteria</taxon>
        <taxon>Pseudomonadati</taxon>
        <taxon>Bacteroidota</taxon>
        <taxon>Bacteroidia</taxon>
        <taxon>Bacteroidales</taxon>
        <taxon>Rikenellaceae</taxon>
        <taxon>Rikenellaceae incertae sedis</taxon>
        <taxon>Candidatus Coprenecus</taxon>
    </lineage>
</organism>
<protein>
    <submittedName>
        <fullName evidence="2">ATP-binding protein</fullName>
    </submittedName>
</protein>
<name>A0A9D1E344_9BACT</name>
<accession>A0A9D1E344</accession>
<evidence type="ECO:0000313" key="3">
    <source>
        <dbReference type="Proteomes" id="UP000886744"/>
    </source>
</evidence>
<reference evidence="2" key="1">
    <citation type="submission" date="2020-10" db="EMBL/GenBank/DDBJ databases">
        <authorList>
            <person name="Gilroy R."/>
        </authorList>
    </citation>
    <scope>NUCLEOTIDE SEQUENCE</scope>
    <source>
        <strain evidence="2">ChiHjej13B12-12457</strain>
    </source>
</reference>
<dbReference type="PANTHER" id="PTHR34825:SF1">
    <property type="entry name" value="AAA-ATPASE-LIKE DOMAIN-CONTAINING PROTEIN"/>
    <property type="match status" value="1"/>
</dbReference>
<dbReference type="Proteomes" id="UP000886744">
    <property type="component" value="Unassembled WGS sequence"/>
</dbReference>
<sequence>MKYPIGVQSFEKIREDGFAYVDKTDLIYRLTHEGNIYFLSRPRRFGKSLLVSTLKNYFLGRKELFEGLAISSLEKEWLEYPVFHIDFNGSNFTDPGALDLKIENYISEWEGIYGGPDKEMKAGDRFACVLKKAHERTGRRCVVLIDEYDKPMLDVLDTGYTITVDGKQRLLEEWNRDVLKGFHSVFKAADADLQFVLLTGVTKFAQVSVFSGFNQPQDISMASDYETLCGITQEELESYFAEPIDVMAASYGESREEMLSRLKRHYDGYHFSERMTDVYNPFSLLNAFAQKTVRDYWFASGTPTYLIRLLSHSDENLDELTGKYYDPSQFVDYKADVEKPLPMIYQSGYLTIKDYDRDTGTFLLDLPNNEVQKGFVSLIASDYFQDRRNDFGGMARSLYIALRDGDPDRMRGLLASFLADIPYTMRRREDERERERYFQYTFYLIFRMIGVYAVIVEKPQSQGRVDCIVETPKYVYIFEFKLDGTADEALAQIEAKGYARPYAADSRTVHCIGVSFSSETGTIGEWKSLLLK</sequence>
<dbReference type="Pfam" id="PF09820">
    <property type="entry name" value="AAA-ATPase_like"/>
    <property type="match status" value="1"/>
</dbReference>
<comment type="caution">
    <text evidence="2">The sequence shown here is derived from an EMBL/GenBank/DDBJ whole genome shotgun (WGS) entry which is preliminary data.</text>
</comment>
<proteinExistence type="predicted"/>
<keyword evidence="2" id="KW-0067">ATP-binding</keyword>
<feature type="domain" description="AAA-ATPase-like" evidence="1">
    <location>
        <begin position="4"/>
        <end position="210"/>
    </location>
</feature>
<dbReference type="SUPFAM" id="SSF52540">
    <property type="entry name" value="P-loop containing nucleoside triphosphate hydrolases"/>
    <property type="match status" value="1"/>
</dbReference>
<evidence type="ECO:0000313" key="2">
    <source>
        <dbReference type="EMBL" id="HIR63544.1"/>
    </source>
</evidence>
<dbReference type="EMBL" id="DVHI01000103">
    <property type="protein sequence ID" value="HIR63544.1"/>
    <property type="molecule type" value="Genomic_DNA"/>
</dbReference>
<gene>
    <name evidence="2" type="ORF">IAC94_08535</name>
</gene>
<evidence type="ECO:0000259" key="1">
    <source>
        <dbReference type="Pfam" id="PF09820"/>
    </source>
</evidence>
<dbReference type="InterPro" id="IPR012547">
    <property type="entry name" value="PDDEXK_9"/>
</dbReference>
<dbReference type="InterPro" id="IPR027417">
    <property type="entry name" value="P-loop_NTPase"/>
</dbReference>
<dbReference type="InterPro" id="IPR018631">
    <property type="entry name" value="AAA-ATPase-like_dom"/>
</dbReference>
<dbReference type="PANTHER" id="PTHR34825">
    <property type="entry name" value="CONSERVED PROTEIN, WITH A WEAK D-GALACTARATE DEHYDRATASE/ALTRONATE HYDROLASE DOMAIN"/>
    <property type="match status" value="1"/>
</dbReference>
<dbReference type="Pfam" id="PF08011">
    <property type="entry name" value="PDDEXK_9"/>
    <property type="match status" value="1"/>
</dbReference>